<dbReference type="Pfam" id="PF02583">
    <property type="entry name" value="Trns_repr_metal"/>
    <property type="match status" value="1"/>
</dbReference>
<dbReference type="Gene3D" id="1.20.58.1000">
    <property type="entry name" value="Metal-sensitive repressor, helix protomer"/>
    <property type="match status" value="1"/>
</dbReference>
<accession>A0ABV1GC61</accession>
<name>A0ABV1GC61_9FIRM</name>
<sequence>MLAEHGHHHSHTQTKAVVNRLSRAIGHLESVKRMVENEQDCAEVLIQLAAVRAALNNTGKILLKDHIEHCLVEAVENGDMASIDRLNKAIELFLK</sequence>
<dbReference type="InterPro" id="IPR003735">
    <property type="entry name" value="Metal_Tscrpt_repr"/>
</dbReference>
<dbReference type="PANTHER" id="PTHR33677:SF3">
    <property type="entry name" value="COPPER-SENSING TRANSCRIPTIONAL REPRESSOR RICR"/>
    <property type="match status" value="1"/>
</dbReference>
<evidence type="ECO:0000313" key="2">
    <source>
        <dbReference type="Proteomes" id="UP001477672"/>
    </source>
</evidence>
<dbReference type="CDD" id="cd10158">
    <property type="entry name" value="CsoR-like_DUF156_1"/>
    <property type="match status" value="1"/>
</dbReference>
<proteinExistence type="predicted"/>
<gene>
    <name evidence="1" type="ORF">WMO24_01500</name>
</gene>
<evidence type="ECO:0000313" key="1">
    <source>
        <dbReference type="EMBL" id="MEQ2519118.1"/>
    </source>
</evidence>
<dbReference type="InterPro" id="IPR038390">
    <property type="entry name" value="Metal_Tscrpt_repr_sf"/>
</dbReference>
<reference evidence="1 2" key="1">
    <citation type="submission" date="2024-03" db="EMBL/GenBank/DDBJ databases">
        <title>Human intestinal bacterial collection.</title>
        <authorList>
            <person name="Pauvert C."/>
            <person name="Hitch T.C.A."/>
            <person name="Clavel T."/>
        </authorList>
    </citation>
    <scope>NUCLEOTIDE SEQUENCE [LARGE SCALE GENOMIC DNA]</scope>
    <source>
        <strain evidence="1 2">CLA-JM-H11</strain>
    </source>
</reference>
<keyword evidence="2" id="KW-1185">Reference proteome</keyword>
<protein>
    <submittedName>
        <fullName evidence="1">Metal-sensing transcriptional repressor</fullName>
    </submittedName>
</protein>
<dbReference type="EMBL" id="JBBMFA010000036">
    <property type="protein sequence ID" value="MEQ2519118.1"/>
    <property type="molecule type" value="Genomic_DNA"/>
</dbReference>
<dbReference type="PANTHER" id="PTHR33677">
    <property type="entry name" value="TRANSCRIPTIONAL REPRESSOR FRMR-RELATED"/>
    <property type="match status" value="1"/>
</dbReference>
<dbReference type="RefSeq" id="WP_349214382.1">
    <property type="nucleotide sequence ID" value="NZ_JBBMFA010000036.1"/>
</dbReference>
<dbReference type="Proteomes" id="UP001477672">
    <property type="component" value="Unassembled WGS sequence"/>
</dbReference>
<organism evidence="1 2">
    <name type="scientific">Ruthenibacterium intestinale</name>
    <dbReference type="NCBI Taxonomy" id="3133163"/>
    <lineage>
        <taxon>Bacteria</taxon>
        <taxon>Bacillati</taxon>
        <taxon>Bacillota</taxon>
        <taxon>Clostridia</taxon>
        <taxon>Eubacteriales</taxon>
        <taxon>Oscillospiraceae</taxon>
        <taxon>Ruthenibacterium</taxon>
    </lineage>
</organism>
<comment type="caution">
    <text evidence="1">The sequence shown here is derived from an EMBL/GenBank/DDBJ whole genome shotgun (WGS) entry which is preliminary data.</text>
</comment>